<dbReference type="EMBL" id="JACAGC010000004">
    <property type="protein sequence ID" value="KAF6372006.1"/>
    <property type="molecule type" value="Genomic_DNA"/>
</dbReference>
<comment type="caution">
    <text evidence="2">The sequence shown here is derived from an EMBL/GenBank/DDBJ whole genome shotgun (WGS) entry which is preliminary data.</text>
</comment>
<organism evidence="2 3">
    <name type="scientific">Rhinolophus ferrumequinum</name>
    <name type="common">Greater horseshoe bat</name>
    <dbReference type="NCBI Taxonomy" id="59479"/>
    <lineage>
        <taxon>Eukaryota</taxon>
        <taxon>Metazoa</taxon>
        <taxon>Chordata</taxon>
        <taxon>Craniata</taxon>
        <taxon>Vertebrata</taxon>
        <taxon>Euteleostomi</taxon>
        <taxon>Mammalia</taxon>
        <taxon>Eutheria</taxon>
        <taxon>Laurasiatheria</taxon>
        <taxon>Chiroptera</taxon>
        <taxon>Yinpterochiroptera</taxon>
        <taxon>Rhinolophoidea</taxon>
        <taxon>Rhinolophidae</taxon>
        <taxon>Rhinolophinae</taxon>
        <taxon>Rhinolophus</taxon>
    </lineage>
</organism>
<accession>A0A7J7ZDH8</accession>
<protein>
    <recommendedName>
        <fullName evidence="1">DDE-1 domain-containing protein</fullName>
    </recommendedName>
</protein>
<evidence type="ECO:0000259" key="1">
    <source>
        <dbReference type="Pfam" id="PF03184"/>
    </source>
</evidence>
<reference evidence="2 3" key="1">
    <citation type="journal article" date="2020" name="Nature">
        <title>Six reference-quality genomes reveal evolution of bat adaptations.</title>
        <authorList>
            <person name="Jebb D."/>
            <person name="Huang Z."/>
            <person name="Pippel M."/>
            <person name="Hughes G.M."/>
            <person name="Lavrichenko K."/>
            <person name="Devanna P."/>
            <person name="Winkler S."/>
            <person name="Jermiin L.S."/>
            <person name="Skirmuntt E.C."/>
            <person name="Katzourakis A."/>
            <person name="Burkitt-Gray L."/>
            <person name="Ray D.A."/>
            <person name="Sullivan K.A.M."/>
            <person name="Roscito J.G."/>
            <person name="Kirilenko B.M."/>
            <person name="Davalos L.M."/>
            <person name="Corthals A.P."/>
            <person name="Power M.L."/>
            <person name="Jones G."/>
            <person name="Ransome R.D."/>
            <person name="Dechmann D.K.N."/>
            <person name="Locatelli A.G."/>
            <person name="Puechmaille S.J."/>
            <person name="Fedrigo O."/>
            <person name="Jarvis E.D."/>
            <person name="Hiller M."/>
            <person name="Vernes S.C."/>
            <person name="Myers E.W."/>
            <person name="Teeling E.C."/>
        </authorList>
    </citation>
    <scope>NUCLEOTIDE SEQUENCE [LARGE SCALE GENOMIC DNA]</scope>
    <source>
        <strain evidence="2">MRhiFer1</strain>
        <tissue evidence="2">Lung</tissue>
    </source>
</reference>
<dbReference type="AlphaFoldDB" id="A0A7J7ZDH8"/>
<evidence type="ECO:0000313" key="2">
    <source>
        <dbReference type="EMBL" id="KAF6372006.1"/>
    </source>
</evidence>
<name>A0A7J7ZDH8_RHIFE</name>
<dbReference type="Proteomes" id="UP000585614">
    <property type="component" value="Unassembled WGS sequence"/>
</dbReference>
<evidence type="ECO:0000313" key="3">
    <source>
        <dbReference type="Proteomes" id="UP000585614"/>
    </source>
</evidence>
<feature type="domain" description="DDE-1" evidence="1">
    <location>
        <begin position="10"/>
        <end position="77"/>
    </location>
</feature>
<dbReference type="Pfam" id="PF03184">
    <property type="entry name" value="DDE_1"/>
    <property type="match status" value="1"/>
</dbReference>
<gene>
    <name evidence="2" type="ORF">mRhiFer1_009745</name>
</gene>
<proteinExistence type="predicted"/>
<dbReference type="InterPro" id="IPR004875">
    <property type="entry name" value="DDE_SF_endonuclease_dom"/>
</dbReference>
<sequence length="125" mass="14454">MPANEILPVKCLLVMENAPAHLPGLEDELMEEFSFISVKFLPPSTTPLIQLMDQQVISNFKKLYTKALFQRCFDVTSDTELTIREFWKSHFRYPTLLTSHRQSMEGCVSQNNEVSMEEIVARRCP</sequence>
<dbReference type="GO" id="GO:0003676">
    <property type="term" value="F:nucleic acid binding"/>
    <property type="evidence" value="ECO:0007669"/>
    <property type="project" value="InterPro"/>
</dbReference>